<dbReference type="PROSITE" id="PS51725">
    <property type="entry name" value="ABM"/>
    <property type="match status" value="1"/>
</dbReference>
<gene>
    <name evidence="3" type="ORF">V5O48_000406</name>
</gene>
<feature type="domain" description="ABM" evidence="2">
    <location>
        <begin position="33"/>
        <end position="126"/>
    </location>
</feature>
<feature type="chain" id="PRO_5047364653" description="ABM domain-containing protein" evidence="1">
    <location>
        <begin position="16"/>
        <end position="126"/>
    </location>
</feature>
<protein>
    <recommendedName>
        <fullName evidence="2">ABM domain-containing protein</fullName>
    </recommendedName>
</protein>
<reference evidence="3 4" key="1">
    <citation type="submission" date="2024-02" db="EMBL/GenBank/DDBJ databases">
        <title>A draft genome for the cacao thread blight pathogen Marasmius crinis-equi.</title>
        <authorList>
            <person name="Cohen S.P."/>
            <person name="Baruah I.K."/>
            <person name="Amoako-Attah I."/>
            <person name="Bukari Y."/>
            <person name="Meinhardt L.W."/>
            <person name="Bailey B.A."/>
        </authorList>
    </citation>
    <scope>NUCLEOTIDE SEQUENCE [LARGE SCALE GENOMIC DNA]</scope>
    <source>
        <strain evidence="3 4">GH-76</strain>
    </source>
</reference>
<dbReference type="Proteomes" id="UP001465976">
    <property type="component" value="Unassembled WGS sequence"/>
</dbReference>
<evidence type="ECO:0000313" key="4">
    <source>
        <dbReference type="Proteomes" id="UP001465976"/>
    </source>
</evidence>
<evidence type="ECO:0000256" key="1">
    <source>
        <dbReference type="SAM" id="SignalP"/>
    </source>
</evidence>
<dbReference type="SUPFAM" id="SSF54909">
    <property type="entry name" value="Dimeric alpha+beta barrel"/>
    <property type="match status" value="1"/>
</dbReference>
<dbReference type="EMBL" id="JBAHYK010000007">
    <property type="protein sequence ID" value="KAL0581590.1"/>
    <property type="molecule type" value="Genomic_DNA"/>
</dbReference>
<proteinExistence type="predicted"/>
<feature type="signal peptide" evidence="1">
    <location>
        <begin position="1"/>
        <end position="15"/>
    </location>
</feature>
<keyword evidence="1" id="KW-0732">Signal</keyword>
<comment type="caution">
    <text evidence="3">The sequence shown here is derived from an EMBL/GenBank/DDBJ whole genome shotgun (WGS) entry which is preliminary data.</text>
</comment>
<dbReference type="Gene3D" id="3.30.70.100">
    <property type="match status" value="1"/>
</dbReference>
<dbReference type="InterPro" id="IPR007138">
    <property type="entry name" value="ABM_dom"/>
</dbReference>
<organism evidence="3 4">
    <name type="scientific">Marasmius crinis-equi</name>
    <dbReference type="NCBI Taxonomy" id="585013"/>
    <lineage>
        <taxon>Eukaryota</taxon>
        <taxon>Fungi</taxon>
        <taxon>Dikarya</taxon>
        <taxon>Basidiomycota</taxon>
        <taxon>Agaricomycotina</taxon>
        <taxon>Agaricomycetes</taxon>
        <taxon>Agaricomycetidae</taxon>
        <taxon>Agaricales</taxon>
        <taxon>Marasmiineae</taxon>
        <taxon>Marasmiaceae</taxon>
        <taxon>Marasmius</taxon>
    </lineage>
</organism>
<accession>A0ABR3G167</accession>
<evidence type="ECO:0000313" key="3">
    <source>
        <dbReference type="EMBL" id="KAL0581590.1"/>
    </source>
</evidence>
<keyword evidence="4" id="KW-1185">Reference proteome</keyword>
<evidence type="ECO:0000259" key="2">
    <source>
        <dbReference type="PROSITE" id="PS51725"/>
    </source>
</evidence>
<name>A0ABR3G167_9AGAR</name>
<sequence length="126" mass="14101">MRLLIPLALLGAATAVELQTVRRDLPQDYTGKFLLFVQGDAVDGRAEELQQLLQAVRESVKKEPGILTYRIARGFDEQNNRFATVEEYLNPEAFAAHQSTEAYQNLINSGAIDASSTFSQFFAKEF</sequence>
<dbReference type="Pfam" id="PF03992">
    <property type="entry name" value="ABM"/>
    <property type="match status" value="1"/>
</dbReference>
<dbReference type="InterPro" id="IPR011008">
    <property type="entry name" value="Dimeric_a/b-barrel"/>
</dbReference>